<evidence type="ECO:0000259" key="1">
    <source>
        <dbReference type="Pfam" id="PF00535"/>
    </source>
</evidence>
<dbReference type="PANTHER" id="PTHR43685">
    <property type="entry name" value="GLYCOSYLTRANSFERASE"/>
    <property type="match status" value="1"/>
</dbReference>
<keyword evidence="3" id="KW-1185">Reference proteome</keyword>
<accession>A0ABR7WR33</accession>
<dbReference type="CDD" id="cd06433">
    <property type="entry name" value="GT_2_WfgS_like"/>
    <property type="match status" value="1"/>
</dbReference>
<protein>
    <submittedName>
        <fullName evidence="2">Glycosyltransferase</fullName>
    </submittedName>
</protein>
<sequence>MENKLSIIIVTYNAAATLQACLDSVFAQTYPNLELVVIDGNSSDGTQDILKANSLRITFWKSEPDDGIYYAMNKALQHTTGDFIYFLGADDELLPGFSAMAEELKSPDTVYYGSVLTRGLPPLGPVSRYYLAKVGIIQQSIFYPKVVFEKYSYNLKYPTSADFALNMQCLGDKELKFVYRHHTIANFAYTGASGQSLDKVFEADKSALIFKNFGLKIWLRYRFRLFKDSLRTKKRLN</sequence>
<dbReference type="InterPro" id="IPR001173">
    <property type="entry name" value="Glyco_trans_2-like"/>
</dbReference>
<dbReference type="InterPro" id="IPR029044">
    <property type="entry name" value="Nucleotide-diphossugar_trans"/>
</dbReference>
<dbReference type="Gene3D" id="3.90.550.10">
    <property type="entry name" value="Spore Coat Polysaccharide Biosynthesis Protein SpsA, Chain A"/>
    <property type="match status" value="1"/>
</dbReference>
<organism evidence="2 3">
    <name type="scientific">Mucilaginibacter pankratovii</name>
    <dbReference type="NCBI Taxonomy" id="2772110"/>
    <lineage>
        <taxon>Bacteria</taxon>
        <taxon>Pseudomonadati</taxon>
        <taxon>Bacteroidota</taxon>
        <taxon>Sphingobacteriia</taxon>
        <taxon>Sphingobacteriales</taxon>
        <taxon>Sphingobacteriaceae</taxon>
        <taxon>Mucilaginibacter</taxon>
    </lineage>
</organism>
<gene>
    <name evidence="2" type="ORF">IDJ77_13240</name>
</gene>
<dbReference type="Proteomes" id="UP000606600">
    <property type="component" value="Unassembled WGS sequence"/>
</dbReference>
<dbReference type="RefSeq" id="WP_191189440.1">
    <property type="nucleotide sequence ID" value="NZ_JACWMY010000006.1"/>
</dbReference>
<dbReference type="PROSITE" id="PS51257">
    <property type="entry name" value="PROKAR_LIPOPROTEIN"/>
    <property type="match status" value="1"/>
</dbReference>
<reference evidence="2 3" key="1">
    <citation type="submission" date="2020-09" db="EMBL/GenBank/DDBJ databases">
        <title>Novel species of Mucilaginibacter isolated from a glacier on the Tibetan Plateau.</title>
        <authorList>
            <person name="Liu Q."/>
            <person name="Xin Y.-H."/>
        </authorList>
    </citation>
    <scope>NUCLEOTIDE SEQUENCE [LARGE SCALE GENOMIC DNA]</scope>
    <source>
        <strain evidence="2 3">ZT4R22</strain>
    </source>
</reference>
<proteinExistence type="predicted"/>
<evidence type="ECO:0000313" key="2">
    <source>
        <dbReference type="EMBL" id="MBD1364779.1"/>
    </source>
</evidence>
<name>A0ABR7WR33_9SPHI</name>
<evidence type="ECO:0000313" key="3">
    <source>
        <dbReference type="Proteomes" id="UP000606600"/>
    </source>
</evidence>
<feature type="domain" description="Glycosyltransferase 2-like" evidence="1">
    <location>
        <begin position="6"/>
        <end position="119"/>
    </location>
</feature>
<dbReference type="SUPFAM" id="SSF53448">
    <property type="entry name" value="Nucleotide-diphospho-sugar transferases"/>
    <property type="match status" value="1"/>
</dbReference>
<dbReference type="EMBL" id="JACWMY010000006">
    <property type="protein sequence ID" value="MBD1364779.1"/>
    <property type="molecule type" value="Genomic_DNA"/>
</dbReference>
<comment type="caution">
    <text evidence="2">The sequence shown here is derived from an EMBL/GenBank/DDBJ whole genome shotgun (WGS) entry which is preliminary data.</text>
</comment>
<dbReference type="Pfam" id="PF00535">
    <property type="entry name" value="Glycos_transf_2"/>
    <property type="match status" value="1"/>
</dbReference>
<dbReference type="InterPro" id="IPR050834">
    <property type="entry name" value="Glycosyltransf_2"/>
</dbReference>
<dbReference type="PANTHER" id="PTHR43685:SF2">
    <property type="entry name" value="GLYCOSYLTRANSFERASE 2-LIKE DOMAIN-CONTAINING PROTEIN"/>
    <property type="match status" value="1"/>
</dbReference>